<name>X0PR66_9LACO</name>
<organism evidence="1 2">
    <name type="scientific">Agrilactobacillus composti DSM 18527 = JCM 14202</name>
    <dbReference type="NCBI Taxonomy" id="1423734"/>
    <lineage>
        <taxon>Bacteria</taxon>
        <taxon>Bacillati</taxon>
        <taxon>Bacillota</taxon>
        <taxon>Bacilli</taxon>
        <taxon>Lactobacillales</taxon>
        <taxon>Lactobacillaceae</taxon>
        <taxon>Agrilactobacillus</taxon>
    </lineage>
</organism>
<comment type="caution">
    <text evidence="1">The sequence shown here is derived from an EMBL/GenBank/DDBJ whole genome shotgun (WGS) entry which is preliminary data.</text>
</comment>
<accession>X0PR66</accession>
<dbReference type="Proteomes" id="UP000051236">
    <property type="component" value="Unassembled WGS sequence"/>
</dbReference>
<keyword evidence="2" id="KW-1185">Reference proteome</keyword>
<dbReference type="eggNOG" id="ENOG5030XP9">
    <property type="taxonomic scope" value="Bacteria"/>
</dbReference>
<dbReference type="EMBL" id="AZGA01000011">
    <property type="protein sequence ID" value="KRM35751.1"/>
    <property type="molecule type" value="Genomic_DNA"/>
</dbReference>
<evidence type="ECO:0000313" key="2">
    <source>
        <dbReference type="Proteomes" id="UP000051236"/>
    </source>
</evidence>
<proteinExistence type="predicted"/>
<protein>
    <submittedName>
        <fullName evidence="1">Uncharacterized protein</fullName>
    </submittedName>
</protein>
<evidence type="ECO:0000313" key="1">
    <source>
        <dbReference type="EMBL" id="KRM35751.1"/>
    </source>
</evidence>
<reference evidence="1 2" key="1">
    <citation type="journal article" date="2015" name="Genome Announc.">
        <title>Expanding the biotechnology potential of lactobacilli through comparative genomics of 213 strains and associated genera.</title>
        <authorList>
            <person name="Sun Z."/>
            <person name="Harris H.M."/>
            <person name="McCann A."/>
            <person name="Guo C."/>
            <person name="Argimon S."/>
            <person name="Zhang W."/>
            <person name="Yang X."/>
            <person name="Jeffery I.B."/>
            <person name="Cooney J.C."/>
            <person name="Kagawa T.F."/>
            <person name="Liu W."/>
            <person name="Song Y."/>
            <person name="Salvetti E."/>
            <person name="Wrobel A."/>
            <person name="Rasinkangas P."/>
            <person name="Parkhill J."/>
            <person name="Rea M.C."/>
            <person name="O'Sullivan O."/>
            <person name="Ritari J."/>
            <person name="Douillard F.P."/>
            <person name="Paul Ross R."/>
            <person name="Yang R."/>
            <person name="Briner A.E."/>
            <person name="Felis G.E."/>
            <person name="de Vos W.M."/>
            <person name="Barrangou R."/>
            <person name="Klaenhammer T.R."/>
            <person name="Caufield P.W."/>
            <person name="Cui Y."/>
            <person name="Zhang H."/>
            <person name="O'Toole P.W."/>
        </authorList>
    </citation>
    <scope>NUCLEOTIDE SEQUENCE [LARGE SCALE GENOMIC DNA]</scope>
    <source>
        <strain evidence="1 2">DSM 18527</strain>
    </source>
</reference>
<dbReference type="OrthoDB" id="2302143at2"/>
<dbReference type="AlphaFoldDB" id="X0PR66"/>
<dbReference type="STRING" id="1423734.FC83_GL000778"/>
<gene>
    <name evidence="1" type="ORF">FC83_GL000778</name>
</gene>
<dbReference type="PATRIC" id="fig|1423734.3.peg.786"/>
<dbReference type="Gene3D" id="3.30.160.250">
    <property type="match status" value="1"/>
</dbReference>
<dbReference type="RefSeq" id="WP_035452313.1">
    <property type="nucleotide sequence ID" value="NZ_AZGA01000011.1"/>
</dbReference>
<sequence>MIQAESNQNFVFGVKNTKTNDGYTINFINIPQIFAKGKTYEETVYYSYRVLANFLLPFSDNLDKIKAYTFRTVDTVDMSENTFYSLITVTGDLDPHKMETAFILPQTTAAHVNQEADMLSKLINYQIIS</sequence>